<dbReference type="SUPFAM" id="SSF75005">
    <property type="entry name" value="Arabinanase/levansucrase/invertase"/>
    <property type="match status" value="1"/>
</dbReference>
<dbReference type="AlphaFoldDB" id="A0A8H7TW09"/>
<evidence type="ECO:0000256" key="1">
    <source>
        <dbReference type="ARBA" id="ARBA00009865"/>
    </source>
</evidence>
<dbReference type="EMBL" id="JADCTT010000001">
    <property type="protein sequence ID" value="KAF9760041.1"/>
    <property type="molecule type" value="Genomic_DNA"/>
</dbReference>
<evidence type="ECO:0000313" key="7">
    <source>
        <dbReference type="EMBL" id="KAF9760041.1"/>
    </source>
</evidence>
<name>A0A8H7TW09_BIOOC</name>
<sequence>MLSSITFWLLGILLQLGLVSGFQNPVRYNSSDPSLVYANGYYYLTYTSATHIEIARSPLLSGLRNGETKTVWTDSDTTRNADIWAPEIHRIDNRWYIFYSSRNANVVDTYRTRVLRGCTGSNPYDCTYSFGATLVPPAGKQGGPDGNDAYSIDGSYMEIPGKGRYHLVSMHNEDGYQSIGITKLNTNRWTVDEWHIISRPDQPWEQHMGGGAGLLATAGLNEGPYALYHGDDIWLSYSGSTCDVPEYALGLLYYNGGDPLDISSWEKSGPVFTSANGNYGTAHNAFFTSPDGKEIWNIFHATSISTGNCGPARYTMAQKVTFDAQGNPNLGQVPALGTEITPPSGE</sequence>
<feature type="signal peptide" evidence="6">
    <location>
        <begin position="1"/>
        <end position="21"/>
    </location>
</feature>
<dbReference type="PANTHER" id="PTHR43817:SF1">
    <property type="entry name" value="HYDROLASE, FAMILY 43, PUTATIVE (AFU_ORTHOLOGUE AFUA_3G01660)-RELATED"/>
    <property type="match status" value="1"/>
</dbReference>
<keyword evidence="4 5" id="KW-0326">Glycosidase</keyword>
<evidence type="ECO:0000313" key="8">
    <source>
        <dbReference type="Proteomes" id="UP000616885"/>
    </source>
</evidence>
<evidence type="ECO:0000256" key="2">
    <source>
        <dbReference type="ARBA" id="ARBA00022729"/>
    </source>
</evidence>
<evidence type="ECO:0000256" key="3">
    <source>
        <dbReference type="ARBA" id="ARBA00022801"/>
    </source>
</evidence>
<keyword evidence="2 6" id="KW-0732">Signal</keyword>
<dbReference type="InterPro" id="IPR023296">
    <property type="entry name" value="Glyco_hydro_beta-prop_sf"/>
</dbReference>
<evidence type="ECO:0000256" key="4">
    <source>
        <dbReference type="ARBA" id="ARBA00023295"/>
    </source>
</evidence>
<gene>
    <name evidence="7" type="ORF">IM811_001735</name>
</gene>
<dbReference type="GO" id="GO:0005975">
    <property type="term" value="P:carbohydrate metabolic process"/>
    <property type="evidence" value="ECO:0007669"/>
    <property type="project" value="InterPro"/>
</dbReference>
<dbReference type="InterPro" id="IPR006710">
    <property type="entry name" value="Glyco_hydro_43"/>
</dbReference>
<evidence type="ECO:0000256" key="6">
    <source>
        <dbReference type="SAM" id="SignalP"/>
    </source>
</evidence>
<dbReference type="Pfam" id="PF04616">
    <property type="entry name" value="Glyco_hydro_43"/>
    <property type="match status" value="1"/>
</dbReference>
<reference evidence="7" key="1">
    <citation type="submission" date="2020-10" db="EMBL/GenBank/DDBJ databases">
        <title>High-Quality Genome Resource of Clonostachys rosea strain S41 by Oxford Nanopore Long-Read Sequencing.</title>
        <authorList>
            <person name="Wang H."/>
        </authorList>
    </citation>
    <scope>NUCLEOTIDE SEQUENCE</scope>
    <source>
        <strain evidence="7">S41</strain>
    </source>
</reference>
<comment type="similarity">
    <text evidence="1 5">Belongs to the glycosyl hydrolase 43 family.</text>
</comment>
<comment type="caution">
    <text evidence="7">The sequence shown here is derived from an EMBL/GenBank/DDBJ whole genome shotgun (WGS) entry which is preliminary data.</text>
</comment>
<dbReference type="GO" id="GO:0004553">
    <property type="term" value="F:hydrolase activity, hydrolyzing O-glycosyl compounds"/>
    <property type="evidence" value="ECO:0007669"/>
    <property type="project" value="InterPro"/>
</dbReference>
<protein>
    <recommendedName>
        <fullName evidence="9">Glycoside hydrolase family 43 protein</fullName>
    </recommendedName>
</protein>
<evidence type="ECO:0008006" key="9">
    <source>
        <dbReference type="Google" id="ProtNLM"/>
    </source>
</evidence>
<feature type="chain" id="PRO_5034047707" description="Glycoside hydrolase family 43 protein" evidence="6">
    <location>
        <begin position="22"/>
        <end position="346"/>
    </location>
</feature>
<dbReference type="CDD" id="cd18820">
    <property type="entry name" value="GH43_LbAraf43-like"/>
    <property type="match status" value="1"/>
</dbReference>
<dbReference type="Proteomes" id="UP000616885">
    <property type="component" value="Unassembled WGS sequence"/>
</dbReference>
<accession>A0A8H7TW09</accession>
<proteinExistence type="inferred from homology"/>
<evidence type="ECO:0000256" key="5">
    <source>
        <dbReference type="RuleBase" id="RU361187"/>
    </source>
</evidence>
<dbReference type="Gene3D" id="2.115.10.20">
    <property type="entry name" value="Glycosyl hydrolase domain, family 43"/>
    <property type="match status" value="1"/>
</dbReference>
<organism evidence="7 8">
    <name type="scientific">Bionectria ochroleuca</name>
    <name type="common">Gliocladium roseum</name>
    <dbReference type="NCBI Taxonomy" id="29856"/>
    <lineage>
        <taxon>Eukaryota</taxon>
        <taxon>Fungi</taxon>
        <taxon>Dikarya</taxon>
        <taxon>Ascomycota</taxon>
        <taxon>Pezizomycotina</taxon>
        <taxon>Sordariomycetes</taxon>
        <taxon>Hypocreomycetidae</taxon>
        <taxon>Hypocreales</taxon>
        <taxon>Bionectriaceae</taxon>
        <taxon>Clonostachys</taxon>
    </lineage>
</organism>
<dbReference type="PANTHER" id="PTHR43817">
    <property type="entry name" value="GLYCOSYL HYDROLASE"/>
    <property type="match status" value="1"/>
</dbReference>
<keyword evidence="3 5" id="KW-0378">Hydrolase</keyword>